<dbReference type="GO" id="GO:0009103">
    <property type="term" value="P:lipopolysaccharide biosynthetic process"/>
    <property type="evidence" value="ECO:0007669"/>
    <property type="project" value="TreeGrafter"/>
</dbReference>
<keyword evidence="1" id="KW-0808">Transferase</keyword>
<sequence>MSSRFMRQRLTGVQRYAFEITHRLQDKIELIIPPDNVLLSRGPFWEQLILPRQMMREDLLWSPTNTGPLAVKNQVVTIHDLSPLDNPEWFSSGFATWYQFLLPRLARKVIKIITDSKFTMSRLVEVLNIPDEK</sequence>
<protein>
    <recommendedName>
        <fullName evidence="3">Glycosyltransferase subfamily 4-like N-terminal domain-containing protein</fullName>
    </recommendedName>
</protein>
<dbReference type="PANTHER" id="PTHR46401">
    <property type="entry name" value="GLYCOSYLTRANSFERASE WBBK-RELATED"/>
    <property type="match status" value="1"/>
</dbReference>
<dbReference type="GO" id="GO:0016757">
    <property type="term" value="F:glycosyltransferase activity"/>
    <property type="evidence" value="ECO:0007669"/>
    <property type="project" value="TreeGrafter"/>
</dbReference>
<dbReference type="SUPFAM" id="SSF53756">
    <property type="entry name" value="UDP-Glycosyltransferase/glycogen phosphorylase"/>
    <property type="match status" value="1"/>
</dbReference>
<proteinExistence type="predicted"/>
<dbReference type="EMBL" id="BART01018825">
    <property type="protein sequence ID" value="GAG78471.1"/>
    <property type="molecule type" value="Genomic_DNA"/>
</dbReference>
<dbReference type="PANTHER" id="PTHR46401:SF2">
    <property type="entry name" value="GLYCOSYLTRANSFERASE WBBK-RELATED"/>
    <property type="match status" value="1"/>
</dbReference>
<accession>X1C286</accession>
<evidence type="ECO:0000256" key="1">
    <source>
        <dbReference type="ARBA" id="ARBA00022679"/>
    </source>
</evidence>
<organism evidence="2">
    <name type="scientific">marine sediment metagenome</name>
    <dbReference type="NCBI Taxonomy" id="412755"/>
    <lineage>
        <taxon>unclassified sequences</taxon>
        <taxon>metagenomes</taxon>
        <taxon>ecological metagenomes</taxon>
    </lineage>
</organism>
<evidence type="ECO:0000313" key="2">
    <source>
        <dbReference type="EMBL" id="GAG78471.1"/>
    </source>
</evidence>
<dbReference type="AlphaFoldDB" id="X1C286"/>
<gene>
    <name evidence="2" type="ORF">S01H4_35405</name>
</gene>
<evidence type="ECO:0008006" key="3">
    <source>
        <dbReference type="Google" id="ProtNLM"/>
    </source>
</evidence>
<reference evidence="2" key="1">
    <citation type="journal article" date="2014" name="Front. Microbiol.">
        <title>High frequency of phylogenetically diverse reductive dehalogenase-homologous genes in deep subseafloor sedimentary metagenomes.</title>
        <authorList>
            <person name="Kawai M."/>
            <person name="Futagami T."/>
            <person name="Toyoda A."/>
            <person name="Takaki Y."/>
            <person name="Nishi S."/>
            <person name="Hori S."/>
            <person name="Arai W."/>
            <person name="Tsubouchi T."/>
            <person name="Morono Y."/>
            <person name="Uchiyama I."/>
            <person name="Ito T."/>
            <person name="Fujiyama A."/>
            <person name="Inagaki F."/>
            <person name="Takami H."/>
        </authorList>
    </citation>
    <scope>NUCLEOTIDE SEQUENCE</scope>
    <source>
        <strain evidence="2">Expedition CK06-06</strain>
    </source>
</reference>
<comment type="caution">
    <text evidence="2">The sequence shown here is derived from an EMBL/GenBank/DDBJ whole genome shotgun (WGS) entry which is preliminary data.</text>
</comment>
<name>X1C286_9ZZZZ</name>
<feature type="non-terminal residue" evidence="2">
    <location>
        <position position="133"/>
    </location>
</feature>